<dbReference type="RefSeq" id="WP_083090773.1">
    <property type="nucleotide sequence ID" value="NZ_LXWF01000004.1"/>
</dbReference>
<name>A0A1Y1RS84_9MICC</name>
<accession>A0A1Y1RS84</accession>
<organism evidence="1 2">
    <name type="scientific">Rothia nasimurium</name>
    <dbReference type="NCBI Taxonomy" id="85336"/>
    <lineage>
        <taxon>Bacteria</taxon>
        <taxon>Bacillati</taxon>
        <taxon>Actinomycetota</taxon>
        <taxon>Actinomycetes</taxon>
        <taxon>Micrococcales</taxon>
        <taxon>Micrococcaceae</taxon>
        <taxon>Rothia</taxon>
    </lineage>
</organism>
<sequence length="314" mass="35281">MKNTLNQKIILESFPFTVKKVFTHLKSRVFYINLTNHHGDILTLSSNDLWQIVTPSQAFGSEYHRENQDDPRIASYIEALGDACDQLVGTQITNICGYHNLYDNTFIFSNGFIVRFMTAGDDWVGELGTSVKLETASGVVQTEYSSPRYQRLEYFPQPLITSPENNPFDRPLSLINQVLIYAIGSTITNVLCMQNDKLAAAAYSLLITLQNGSEIVISNAWTVNSSTGVWCSQQEFHEIEGLKYKICAKEYEQMAREMEGRSLIGFAGPDDLSQPTLLFSDGLKIDQIAEHSIQGAKFAYGEWLVANEVGTFKR</sequence>
<proteinExistence type="predicted"/>
<reference evidence="1 2" key="1">
    <citation type="submission" date="2016-05" db="EMBL/GenBank/DDBJ databases">
        <title>Draft genome sequence of a porcine commensal Rothia nasimurium.</title>
        <authorList>
            <person name="Gaiser R.A."/>
            <person name="Van Baarlen P."/>
            <person name="Wells J.M."/>
        </authorList>
    </citation>
    <scope>NUCLEOTIDE SEQUENCE [LARGE SCALE GENOMIC DNA]</scope>
    <source>
        <strain evidence="1 2">PT-32</strain>
    </source>
</reference>
<dbReference type="AlphaFoldDB" id="A0A1Y1RS84"/>
<dbReference type="Proteomes" id="UP000192359">
    <property type="component" value="Unassembled WGS sequence"/>
</dbReference>
<evidence type="ECO:0000313" key="2">
    <source>
        <dbReference type="Proteomes" id="UP000192359"/>
    </source>
</evidence>
<evidence type="ECO:0000313" key="1">
    <source>
        <dbReference type="EMBL" id="ORC24454.1"/>
    </source>
</evidence>
<gene>
    <name evidence="1" type="ORF">A7979_09885</name>
</gene>
<comment type="caution">
    <text evidence="1">The sequence shown here is derived from an EMBL/GenBank/DDBJ whole genome shotgun (WGS) entry which is preliminary data.</text>
</comment>
<dbReference type="EMBL" id="LXWF01000004">
    <property type="protein sequence ID" value="ORC24454.1"/>
    <property type="molecule type" value="Genomic_DNA"/>
</dbReference>
<keyword evidence="2" id="KW-1185">Reference proteome</keyword>
<protein>
    <submittedName>
        <fullName evidence="1">Uncharacterized protein</fullName>
    </submittedName>
</protein>